<accession>A0AAP0IZ27</accession>
<organism evidence="2 3">
    <name type="scientific">Stephania japonica</name>
    <dbReference type="NCBI Taxonomy" id="461633"/>
    <lineage>
        <taxon>Eukaryota</taxon>
        <taxon>Viridiplantae</taxon>
        <taxon>Streptophyta</taxon>
        <taxon>Embryophyta</taxon>
        <taxon>Tracheophyta</taxon>
        <taxon>Spermatophyta</taxon>
        <taxon>Magnoliopsida</taxon>
        <taxon>Ranunculales</taxon>
        <taxon>Menispermaceae</taxon>
        <taxon>Menispermoideae</taxon>
        <taxon>Cissampelideae</taxon>
        <taxon>Stephania</taxon>
    </lineage>
</organism>
<name>A0AAP0IZ27_9MAGN</name>
<evidence type="ECO:0000313" key="3">
    <source>
        <dbReference type="Proteomes" id="UP001417504"/>
    </source>
</evidence>
<dbReference type="Gene3D" id="2.40.70.10">
    <property type="entry name" value="Acid Proteases"/>
    <property type="match status" value="1"/>
</dbReference>
<dbReference type="EMBL" id="JBBNAE010000005">
    <property type="protein sequence ID" value="KAK9123136.1"/>
    <property type="molecule type" value="Genomic_DNA"/>
</dbReference>
<comment type="caution">
    <text evidence="2">The sequence shown here is derived from an EMBL/GenBank/DDBJ whole genome shotgun (WGS) entry which is preliminary data.</text>
</comment>
<dbReference type="GO" id="GO:0006508">
    <property type="term" value="P:proteolysis"/>
    <property type="evidence" value="ECO:0007669"/>
    <property type="project" value="InterPro"/>
</dbReference>
<evidence type="ECO:0000313" key="2">
    <source>
        <dbReference type="EMBL" id="KAK9123136.1"/>
    </source>
</evidence>
<dbReference type="PANTHER" id="PTHR15503:SF22">
    <property type="entry name" value="TRANSPOSON TY3-I GAG POLYPROTEIN"/>
    <property type="match status" value="1"/>
</dbReference>
<reference evidence="2 3" key="1">
    <citation type="submission" date="2024-01" db="EMBL/GenBank/DDBJ databases">
        <title>Genome assemblies of Stephania.</title>
        <authorList>
            <person name="Yang L."/>
        </authorList>
    </citation>
    <scope>NUCLEOTIDE SEQUENCE [LARGE SCALE GENOMIC DNA]</scope>
    <source>
        <strain evidence="2">QJT</strain>
        <tissue evidence="2">Leaf</tissue>
    </source>
</reference>
<evidence type="ECO:0000256" key="1">
    <source>
        <dbReference type="SAM" id="MobiDB-lite"/>
    </source>
</evidence>
<dbReference type="AlphaFoldDB" id="A0AAP0IZ27"/>
<proteinExistence type="predicted"/>
<dbReference type="InterPro" id="IPR001969">
    <property type="entry name" value="Aspartic_peptidase_AS"/>
</dbReference>
<dbReference type="Pfam" id="PF08284">
    <property type="entry name" value="RVP_2"/>
    <property type="match status" value="1"/>
</dbReference>
<dbReference type="Proteomes" id="UP001417504">
    <property type="component" value="Unassembled WGS sequence"/>
</dbReference>
<keyword evidence="3" id="KW-1185">Reference proteome</keyword>
<dbReference type="SUPFAM" id="SSF50630">
    <property type="entry name" value="Acid proteases"/>
    <property type="match status" value="1"/>
</dbReference>
<dbReference type="InterPro" id="IPR032567">
    <property type="entry name" value="RTL1-rel"/>
</dbReference>
<feature type="region of interest" description="Disordered" evidence="1">
    <location>
        <begin position="22"/>
        <end position="102"/>
    </location>
</feature>
<feature type="compositionally biased region" description="Low complexity" evidence="1">
    <location>
        <begin position="62"/>
        <end position="87"/>
    </location>
</feature>
<protein>
    <submittedName>
        <fullName evidence="2">Uncharacterized protein</fullName>
    </submittedName>
</protein>
<gene>
    <name evidence="2" type="ORF">Sjap_012738</name>
</gene>
<dbReference type="PROSITE" id="PS00141">
    <property type="entry name" value="ASP_PROTEASE"/>
    <property type="match status" value="1"/>
</dbReference>
<dbReference type="InterPro" id="IPR021109">
    <property type="entry name" value="Peptidase_aspartic_dom_sf"/>
</dbReference>
<dbReference type="PANTHER" id="PTHR15503">
    <property type="entry name" value="LDOC1 RELATED"/>
    <property type="match status" value="1"/>
</dbReference>
<dbReference type="CDD" id="cd00303">
    <property type="entry name" value="retropepsin_like"/>
    <property type="match status" value="1"/>
</dbReference>
<sequence>MVDPPQTRQAVFERATQVERMIRDSDALGLGPSPGLKAHSTVGPSVKPEPKSPGWVTHIIASPSKVGGSGSMKPPSSSSSSSPSSSKAVTPHVSPPKFKRLTDSEAEARRKLGLCYRCDSKWFAGHRCQQCELQVMLVDDDDNDPPNPPEDASSEQPELVTMELSNHAVEGRPMPRTIKVKGRVGDVEVVILIDSGASHNFISPALVSTLKLPISVTADYGILVGGGTRISGSGVCKDVSVTFQGFTVFADFFPIPMANSDLILGMQWLMTLGMTADDWPNLTMYIQQGDRWVPLKGDPTLHRALVSCRSLQKSLDSMMGCFLVECLSGNPLSQQQ</sequence>
<dbReference type="GO" id="GO:0004190">
    <property type="term" value="F:aspartic-type endopeptidase activity"/>
    <property type="evidence" value="ECO:0007669"/>
    <property type="project" value="InterPro"/>
</dbReference>